<name>K8WQ09_9GAMM</name>
<dbReference type="InterPro" id="IPR007730">
    <property type="entry name" value="SPOR-like_dom"/>
</dbReference>
<sequence length="443" mass="49730">MNIFFLSFHLLMGSVKAEENISNIEKVLPSSITSYLSECFIDKYSESLCWQQMREEPDVTKLYDFGVHYANGDGVQQNNEKGRYWIQRAALGGYPLAQYNLGVMFYDGIGGIQSRECAHHWLNKVADETGDTGLMAQQALAAMVGYEVQFPQHFPKVYRVLTTQECEQLTDVAFPTEKLIEPILADNVLDFDPIVIFKHGLDGFIGHANQLPVGERLESLPIETILKPESRPINEAIQPATRESSHLGARKKMGHYLVSLGQYLLGQTNEISVNDSLNPVNTKDTAITLQLPEPLFDALPNKDVNQMVGIIDIPIKETAIKETPNVMTPVPSSISRVEEKRQQKSTPSLNLGGALRHASKRHYTLQLSSASRSEPLLALAKKQKLSNYLVYETERHGVQWYVLVYGEYVGMTQAKQALQQLPATLQKDLPWIRSISDIQAEIK</sequence>
<dbReference type="InterPro" id="IPR050767">
    <property type="entry name" value="Sel1_AlgK"/>
</dbReference>
<dbReference type="PATRIC" id="fig|1141662.3.peg.1836"/>
<dbReference type="Gene3D" id="3.30.70.1070">
    <property type="entry name" value="Sporulation related repeat"/>
    <property type="match status" value="1"/>
</dbReference>
<dbReference type="HOGENOM" id="CLU_617997_0_0_6"/>
<dbReference type="PANTHER" id="PTHR11102:SF160">
    <property type="entry name" value="ERAD-ASSOCIATED E3 UBIQUITIN-PROTEIN LIGASE COMPONENT HRD3"/>
    <property type="match status" value="1"/>
</dbReference>
<evidence type="ECO:0000313" key="3">
    <source>
        <dbReference type="Proteomes" id="UP000009336"/>
    </source>
</evidence>
<reference evidence="2 3" key="1">
    <citation type="journal article" date="2012" name="BMC Genomics">
        <title>Comparative genomics of bacteria in the genus Providencia isolated from wild Drosophila melanogaster.</title>
        <authorList>
            <person name="Galac M.R."/>
            <person name="Lazzaro B.P."/>
        </authorList>
    </citation>
    <scope>NUCLEOTIDE SEQUENCE [LARGE SCALE GENOMIC DNA]</scope>
    <source>
        <strain evidence="2 3">DSM 19968</strain>
    </source>
</reference>
<comment type="caution">
    <text evidence="2">The sequence shown here is derived from an EMBL/GenBank/DDBJ whole genome shotgun (WGS) entry which is preliminary data.</text>
</comment>
<dbReference type="PROSITE" id="PS51724">
    <property type="entry name" value="SPOR"/>
    <property type="match status" value="1"/>
</dbReference>
<dbReference type="GO" id="GO:0042834">
    <property type="term" value="F:peptidoglycan binding"/>
    <property type="evidence" value="ECO:0007669"/>
    <property type="project" value="InterPro"/>
</dbReference>
<dbReference type="EMBL" id="AKKL01000022">
    <property type="protein sequence ID" value="EKT62031.1"/>
    <property type="molecule type" value="Genomic_DNA"/>
</dbReference>
<dbReference type="PANTHER" id="PTHR11102">
    <property type="entry name" value="SEL-1-LIKE PROTEIN"/>
    <property type="match status" value="1"/>
</dbReference>
<organism evidence="2 3">
    <name type="scientific">Providencia burhodogranariea DSM 19968</name>
    <dbReference type="NCBI Taxonomy" id="1141662"/>
    <lineage>
        <taxon>Bacteria</taxon>
        <taxon>Pseudomonadati</taxon>
        <taxon>Pseudomonadota</taxon>
        <taxon>Gammaproteobacteria</taxon>
        <taxon>Enterobacterales</taxon>
        <taxon>Morganellaceae</taxon>
        <taxon>Providencia</taxon>
    </lineage>
</organism>
<accession>K8WQ09</accession>
<dbReference type="SUPFAM" id="SSF81901">
    <property type="entry name" value="HCP-like"/>
    <property type="match status" value="1"/>
</dbReference>
<dbReference type="SMART" id="SM00671">
    <property type="entry name" value="SEL1"/>
    <property type="match status" value="2"/>
</dbReference>
<proteinExistence type="predicted"/>
<dbReference type="InterPro" id="IPR036680">
    <property type="entry name" value="SPOR-like_sf"/>
</dbReference>
<feature type="domain" description="SPOR" evidence="1">
    <location>
        <begin position="357"/>
        <end position="434"/>
    </location>
</feature>
<dbReference type="InterPro" id="IPR011990">
    <property type="entry name" value="TPR-like_helical_dom_sf"/>
</dbReference>
<evidence type="ECO:0000313" key="2">
    <source>
        <dbReference type="EMBL" id="EKT62031.1"/>
    </source>
</evidence>
<dbReference type="eggNOG" id="COG0790">
    <property type="taxonomic scope" value="Bacteria"/>
</dbReference>
<dbReference type="Proteomes" id="UP000009336">
    <property type="component" value="Unassembled WGS sequence"/>
</dbReference>
<dbReference type="STRING" id="1141662.OOA_09071"/>
<dbReference type="eggNOG" id="COG3266">
    <property type="taxonomic scope" value="Bacteria"/>
</dbReference>
<dbReference type="Pfam" id="PF08238">
    <property type="entry name" value="Sel1"/>
    <property type="match status" value="2"/>
</dbReference>
<dbReference type="Pfam" id="PF05036">
    <property type="entry name" value="SPOR"/>
    <property type="match status" value="1"/>
</dbReference>
<dbReference type="AlphaFoldDB" id="K8WQ09"/>
<protein>
    <recommendedName>
        <fullName evidence="1">SPOR domain-containing protein</fullName>
    </recommendedName>
</protein>
<gene>
    <name evidence="2" type="ORF">OOA_09071</name>
</gene>
<dbReference type="InterPro" id="IPR006597">
    <property type="entry name" value="Sel1-like"/>
</dbReference>
<dbReference type="Gene3D" id="1.25.40.10">
    <property type="entry name" value="Tetratricopeptide repeat domain"/>
    <property type="match status" value="1"/>
</dbReference>
<evidence type="ECO:0000259" key="1">
    <source>
        <dbReference type="PROSITE" id="PS51724"/>
    </source>
</evidence>
<keyword evidence="3" id="KW-1185">Reference proteome</keyword>